<evidence type="ECO:0000313" key="12">
    <source>
        <dbReference type="EMBL" id="RDX99438.1"/>
    </source>
</evidence>
<feature type="region of interest" description="Disordered" evidence="11">
    <location>
        <begin position="371"/>
        <end position="400"/>
    </location>
</feature>
<dbReference type="STRING" id="157652.A0A371H9F8"/>
<keyword evidence="13" id="KW-1185">Reference proteome</keyword>
<keyword evidence="6" id="KW-0073">Auxin biosynthesis</keyword>
<feature type="non-terminal residue" evidence="12">
    <location>
        <position position="424"/>
    </location>
</feature>
<dbReference type="AlphaFoldDB" id="A0A371H9F8"/>
<evidence type="ECO:0000256" key="9">
    <source>
        <dbReference type="ARBA" id="ARBA00023242"/>
    </source>
</evidence>
<evidence type="ECO:0000256" key="5">
    <source>
        <dbReference type="ARBA" id="ARBA00022833"/>
    </source>
</evidence>
<dbReference type="NCBIfam" id="TIGR01623">
    <property type="entry name" value="put_zinc_LRP1"/>
    <property type="match status" value="1"/>
</dbReference>
<dbReference type="GO" id="GO:0003700">
    <property type="term" value="F:DNA-binding transcription factor activity"/>
    <property type="evidence" value="ECO:0007669"/>
    <property type="project" value="InterPro"/>
</dbReference>
<evidence type="ECO:0000256" key="4">
    <source>
        <dbReference type="ARBA" id="ARBA00022723"/>
    </source>
</evidence>
<evidence type="ECO:0000256" key="8">
    <source>
        <dbReference type="ARBA" id="ARBA00023159"/>
    </source>
</evidence>
<dbReference type="NCBIfam" id="TIGR01624">
    <property type="entry name" value="LRP1_Cterm"/>
    <property type="match status" value="1"/>
</dbReference>
<dbReference type="InterPro" id="IPR006511">
    <property type="entry name" value="SHI_C"/>
</dbReference>
<feature type="compositionally biased region" description="Basic residues" evidence="11">
    <location>
        <begin position="158"/>
        <end position="167"/>
    </location>
</feature>
<feature type="region of interest" description="Disordered" evidence="11">
    <location>
        <begin position="264"/>
        <end position="309"/>
    </location>
</feature>
<dbReference type="OrthoDB" id="1913243at2759"/>
<dbReference type="PANTHER" id="PTHR31604:SF30">
    <property type="entry name" value="PROTEIN LATERAL ROOT PRIMORDIUM 1"/>
    <property type="match status" value="1"/>
</dbReference>
<dbReference type="EMBL" id="QJKJ01003229">
    <property type="protein sequence ID" value="RDX99438.1"/>
    <property type="molecule type" value="Genomic_DNA"/>
</dbReference>
<dbReference type="GO" id="GO:0045893">
    <property type="term" value="P:positive regulation of DNA-templated transcription"/>
    <property type="evidence" value="ECO:0007669"/>
    <property type="project" value="TreeGrafter"/>
</dbReference>
<feature type="compositionally biased region" description="Gly residues" evidence="11">
    <location>
        <begin position="378"/>
        <end position="389"/>
    </location>
</feature>
<comment type="subcellular location">
    <subcellularLocation>
        <location evidence="1">Nucleus</location>
    </subcellularLocation>
</comment>
<feature type="compositionally biased region" description="Polar residues" evidence="11">
    <location>
        <begin position="205"/>
        <end position="214"/>
    </location>
</feature>
<protein>
    <submittedName>
        <fullName evidence="12">Protein SHI RELATED SEQUENCE 5</fullName>
    </submittedName>
</protein>
<dbReference type="GO" id="GO:0003677">
    <property type="term" value="F:DNA binding"/>
    <property type="evidence" value="ECO:0007669"/>
    <property type="project" value="UniProtKB-KW"/>
</dbReference>
<evidence type="ECO:0000256" key="7">
    <source>
        <dbReference type="ARBA" id="ARBA00023125"/>
    </source>
</evidence>
<dbReference type="Pfam" id="PF05142">
    <property type="entry name" value="DUF702"/>
    <property type="match status" value="1"/>
</dbReference>
<keyword evidence="3" id="KW-0217">Developmental protein</keyword>
<keyword evidence="4" id="KW-0479">Metal-binding</keyword>
<keyword evidence="7" id="KW-0238">DNA-binding</keyword>
<dbReference type="GO" id="GO:0046872">
    <property type="term" value="F:metal ion binding"/>
    <property type="evidence" value="ECO:0007669"/>
    <property type="project" value="UniProtKB-KW"/>
</dbReference>
<dbReference type="GO" id="GO:0009734">
    <property type="term" value="P:auxin-activated signaling pathway"/>
    <property type="evidence" value="ECO:0007669"/>
    <property type="project" value="UniProtKB-KW"/>
</dbReference>
<name>A0A371H9F8_MUCPR</name>
<keyword evidence="10" id="KW-0927">Auxin signaling pathway</keyword>
<comment type="caution">
    <text evidence="12">The sequence shown here is derived from an EMBL/GenBank/DDBJ whole genome shotgun (WGS) entry which is preliminary data.</text>
</comment>
<dbReference type="Proteomes" id="UP000257109">
    <property type="component" value="Unassembled WGS sequence"/>
</dbReference>
<dbReference type="GO" id="GO:0005634">
    <property type="term" value="C:nucleus"/>
    <property type="evidence" value="ECO:0007669"/>
    <property type="project" value="UniProtKB-SubCell"/>
</dbReference>
<feature type="non-terminal residue" evidence="12">
    <location>
        <position position="1"/>
    </location>
</feature>
<keyword evidence="9" id="KW-0539">Nucleus</keyword>
<keyword evidence="5" id="KW-0862">Zinc</keyword>
<feature type="compositionally biased region" description="Low complexity" evidence="11">
    <location>
        <begin position="264"/>
        <end position="274"/>
    </location>
</feature>
<evidence type="ECO:0000313" key="13">
    <source>
        <dbReference type="Proteomes" id="UP000257109"/>
    </source>
</evidence>
<organism evidence="12 13">
    <name type="scientific">Mucuna pruriens</name>
    <name type="common">Velvet bean</name>
    <name type="synonym">Dolichos pruriens</name>
    <dbReference type="NCBI Taxonomy" id="157652"/>
    <lineage>
        <taxon>Eukaryota</taxon>
        <taxon>Viridiplantae</taxon>
        <taxon>Streptophyta</taxon>
        <taxon>Embryophyta</taxon>
        <taxon>Tracheophyta</taxon>
        <taxon>Spermatophyta</taxon>
        <taxon>Magnoliopsida</taxon>
        <taxon>eudicotyledons</taxon>
        <taxon>Gunneridae</taxon>
        <taxon>Pentapetalae</taxon>
        <taxon>rosids</taxon>
        <taxon>fabids</taxon>
        <taxon>Fabales</taxon>
        <taxon>Fabaceae</taxon>
        <taxon>Papilionoideae</taxon>
        <taxon>50 kb inversion clade</taxon>
        <taxon>NPAAA clade</taxon>
        <taxon>indigoferoid/millettioid clade</taxon>
        <taxon>Phaseoleae</taxon>
        <taxon>Mucuna</taxon>
    </lineage>
</organism>
<comment type="similarity">
    <text evidence="2">Belongs to the SHI protein family.</text>
</comment>
<evidence type="ECO:0000256" key="10">
    <source>
        <dbReference type="ARBA" id="ARBA00023294"/>
    </source>
</evidence>
<reference evidence="12" key="1">
    <citation type="submission" date="2018-05" db="EMBL/GenBank/DDBJ databases">
        <title>Draft genome of Mucuna pruriens seed.</title>
        <authorList>
            <person name="Nnadi N.E."/>
            <person name="Vos R."/>
            <person name="Hasami M.H."/>
            <person name="Devisetty U.K."/>
            <person name="Aguiy J.C."/>
        </authorList>
    </citation>
    <scope>NUCLEOTIDE SEQUENCE [LARGE SCALE GENOMIC DNA]</scope>
    <source>
        <strain evidence="12">JCA_2017</strain>
    </source>
</reference>
<evidence type="ECO:0000256" key="2">
    <source>
        <dbReference type="ARBA" id="ARBA00006911"/>
    </source>
</evidence>
<proteinExistence type="inferred from homology"/>
<evidence type="ECO:0000256" key="11">
    <source>
        <dbReference type="SAM" id="MobiDB-lite"/>
    </source>
</evidence>
<evidence type="ECO:0000256" key="6">
    <source>
        <dbReference type="ARBA" id="ARBA00023070"/>
    </source>
</evidence>
<gene>
    <name evidence="12" type="primary">SRS5</name>
    <name evidence="12" type="ORF">CR513_17513</name>
</gene>
<accession>A0A371H9F8</accession>
<feature type="region of interest" description="Disordered" evidence="11">
    <location>
        <begin position="179"/>
        <end position="224"/>
    </location>
</feature>
<dbReference type="PANTHER" id="PTHR31604">
    <property type="entry name" value="PROTEIN LATERAL ROOT PRIMORDIUM 1"/>
    <property type="match status" value="1"/>
</dbReference>
<evidence type="ECO:0000256" key="3">
    <source>
        <dbReference type="ARBA" id="ARBA00022473"/>
    </source>
</evidence>
<dbReference type="GO" id="GO:0009851">
    <property type="term" value="P:auxin biosynthetic process"/>
    <property type="evidence" value="ECO:0007669"/>
    <property type="project" value="UniProtKB-KW"/>
</dbReference>
<feature type="compositionally biased region" description="Basic and acidic residues" evidence="11">
    <location>
        <begin position="190"/>
        <end position="202"/>
    </location>
</feature>
<feature type="region of interest" description="Disordered" evidence="11">
    <location>
        <begin position="141"/>
        <end position="167"/>
    </location>
</feature>
<feature type="compositionally biased region" description="Low complexity" evidence="11">
    <location>
        <begin position="284"/>
        <end position="297"/>
    </location>
</feature>
<keyword evidence="8" id="KW-0010">Activator</keyword>
<dbReference type="InterPro" id="IPR006510">
    <property type="entry name" value="Znf_LRP1"/>
</dbReference>
<evidence type="ECO:0000256" key="1">
    <source>
        <dbReference type="ARBA" id="ARBA00004123"/>
    </source>
</evidence>
<sequence length="424" mass="44719">VATTRRFPSDSGAFADWSAPPSAVSGRADELSLGFNASSAAAHGGAAMWPGASRSFNYNLAPHHDIFVVAPASSFHHHNDAVLSDPNDNNGSNPATALGVNVFPLLTAAPCLAPPSMESEGIMGNIGNHSHRNRIQLWQGHESPPQQHGEGIMGNNHNHNHNHTHNNNHRNRIQLWQDHDQESPPPQQQHGDKHGAEHEARGDASGSSTCQDCGNQAKKDCSHGRCRTCCKSRGFDCTTHVKSTWVPAARRRERQLMAVAAAAAVGSSGSTSGAKKPRLVASQTTTTSHTSTSNNTTPPRSFDTGSSHQDVGFKESLPCQVRAPAVFKCVRVTAVDDGEDEFAYQAVVKIGGHVFKGFLYDQGVEDKDGYPNLSELHLGGGGSDGGGRNNGVSSSSPLVDPSHVYAASGGGLLGGSSNYGNPIN</sequence>
<dbReference type="InterPro" id="IPR007818">
    <property type="entry name" value="SHI"/>
</dbReference>